<dbReference type="GO" id="GO:0030791">
    <property type="term" value="F:arsenite methyltransferase activity"/>
    <property type="evidence" value="ECO:0007669"/>
    <property type="project" value="UniProtKB-EC"/>
</dbReference>
<evidence type="ECO:0000256" key="5">
    <source>
        <dbReference type="ARBA" id="ARBA00034545"/>
    </source>
</evidence>
<dbReference type="GO" id="GO:0032259">
    <property type="term" value="P:methylation"/>
    <property type="evidence" value="ECO:0007669"/>
    <property type="project" value="UniProtKB-KW"/>
</dbReference>
<protein>
    <recommendedName>
        <fullName evidence="5">Arsenite methyltransferase</fullName>
        <ecNumber evidence="4">2.1.1.137</ecNumber>
    </recommendedName>
</protein>
<evidence type="ECO:0000313" key="11">
    <source>
        <dbReference type="Proteomes" id="UP000584326"/>
    </source>
</evidence>
<keyword evidence="10" id="KW-0489">Methyltransferase</keyword>
<proteinExistence type="inferred from homology"/>
<feature type="domain" description="Methyltransferase" evidence="9">
    <location>
        <begin position="115"/>
        <end position="234"/>
    </location>
</feature>
<dbReference type="EMBL" id="VZTK01002572">
    <property type="protein sequence ID" value="NXX11020.1"/>
    <property type="molecule type" value="Genomic_DNA"/>
</dbReference>
<dbReference type="OrthoDB" id="8300214at2759"/>
<dbReference type="Gene3D" id="3.40.5.100">
    <property type="match status" value="1"/>
</dbReference>
<organism evidence="10 11">
    <name type="scientific">Podargus strigoides</name>
    <name type="common">Tawny frogmouth</name>
    <name type="synonym">Caprimulgus strigoides</name>
    <dbReference type="NCBI Taxonomy" id="8905"/>
    <lineage>
        <taxon>Eukaryota</taxon>
        <taxon>Metazoa</taxon>
        <taxon>Chordata</taxon>
        <taxon>Craniata</taxon>
        <taxon>Vertebrata</taxon>
        <taxon>Euteleostomi</taxon>
        <taxon>Archelosauria</taxon>
        <taxon>Archosauria</taxon>
        <taxon>Dinosauria</taxon>
        <taxon>Saurischia</taxon>
        <taxon>Theropoda</taxon>
        <taxon>Coelurosauria</taxon>
        <taxon>Aves</taxon>
        <taxon>Neognathae</taxon>
        <taxon>Neoaves</taxon>
        <taxon>Strisores</taxon>
        <taxon>Caprimulgiformes</taxon>
        <taxon>Podargidae</taxon>
        <taxon>Podargus</taxon>
    </lineage>
</organism>
<reference evidence="10 11" key="1">
    <citation type="submission" date="2020-02" db="EMBL/GenBank/DDBJ databases">
        <title>Bird 10,000 Genomes (B10K) Project - Family phase.</title>
        <authorList>
            <person name="Zhang G."/>
        </authorList>
    </citation>
    <scope>NUCLEOTIDE SEQUENCE [LARGE SCALE GENOMIC DNA]</scope>
    <source>
        <strain evidence="10">B10K-DU-001-40</strain>
        <tissue evidence="10">Muscle</tissue>
    </source>
</reference>
<accession>A0A7L4GDY2</accession>
<comment type="caution">
    <text evidence="10">The sequence shown here is derived from an EMBL/GenBank/DDBJ whole genome shotgun (WGS) entry which is preliminary data.</text>
</comment>
<dbReference type="SUPFAM" id="SSF53335">
    <property type="entry name" value="S-adenosyl-L-methionine-dependent methyltransferases"/>
    <property type="match status" value="2"/>
</dbReference>
<dbReference type="GO" id="GO:0009404">
    <property type="term" value="P:toxin metabolic process"/>
    <property type="evidence" value="ECO:0007669"/>
    <property type="project" value="TreeGrafter"/>
</dbReference>
<dbReference type="GO" id="GO:0018872">
    <property type="term" value="P:arsonoacetate metabolic process"/>
    <property type="evidence" value="ECO:0007669"/>
    <property type="project" value="TreeGrafter"/>
</dbReference>
<dbReference type="GO" id="GO:0005829">
    <property type="term" value="C:cytosol"/>
    <property type="evidence" value="ECO:0007669"/>
    <property type="project" value="TreeGrafter"/>
</dbReference>
<dbReference type="InterPro" id="IPR025714">
    <property type="entry name" value="Methyltranfer_dom"/>
</dbReference>
<feature type="non-terminal residue" evidence="10">
    <location>
        <position position="1"/>
    </location>
</feature>
<evidence type="ECO:0000256" key="2">
    <source>
        <dbReference type="ARBA" id="ARBA00022691"/>
    </source>
</evidence>
<comment type="catalytic activity">
    <reaction evidence="8">
        <text>arsenic triglutathione + 3 [thioredoxin]-dithiol + 3 S-adenosyl-L-methionine = trimethylarsine + 3 [thioredoxin]-disulfide + 3 glutathione + 3 S-adenosyl-L-homocysteine + 3 H(+)</text>
        <dbReference type="Rhea" id="RHEA:69432"/>
        <dbReference type="Rhea" id="RHEA-COMP:10698"/>
        <dbReference type="Rhea" id="RHEA-COMP:10700"/>
        <dbReference type="ChEBI" id="CHEBI:15378"/>
        <dbReference type="ChEBI" id="CHEBI:27130"/>
        <dbReference type="ChEBI" id="CHEBI:29950"/>
        <dbReference type="ChEBI" id="CHEBI:50058"/>
        <dbReference type="ChEBI" id="CHEBI:57856"/>
        <dbReference type="ChEBI" id="CHEBI:57925"/>
        <dbReference type="ChEBI" id="CHEBI:59789"/>
        <dbReference type="ChEBI" id="CHEBI:183640"/>
        <dbReference type="EC" id="2.1.1.137"/>
    </reaction>
</comment>
<evidence type="ECO:0000256" key="6">
    <source>
        <dbReference type="ARBA" id="ARBA00047941"/>
    </source>
</evidence>
<dbReference type="InterPro" id="IPR029063">
    <property type="entry name" value="SAM-dependent_MTases_sf"/>
</dbReference>
<evidence type="ECO:0000256" key="4">
    <source>
        <dbReference type="ARBA" id="ARBA00034521"/>
    </source>
</evidence>
<dbReference type="EC" id="2.1.1.137" evidence="4"/>
<name>A0A7L4GDY2_PODST</name>
<comment type="similarity">
    <text evidence="3">Belongs to the methyltransferase superfamily. Arsenite methyltransferase family.</text>
</comment>
<sequence length="347" mass="37964">QDYYGKELQKSEDLKTNACVTLARPLPKVVRDALERIHEEVVARYYGCGLVIPECLASCRILDLGSGSGRDCYVLSQLAGEQGHVTGIDMTESQVWCGAGASLHHSIPPPLFPSSSQVEVAKKHIAYHMDKFGYQKPNVEFLQGYMENLGDAGLADESYDIVISNCVINLAPDKRTVLQEAYRVLKPGGEMYFSDVYASQCLSEAVRKHRVLWGECLAGALYWRDLYSIAKEVGFSPPCLVTASPITIGDKELQDIIGEGNCRFVSATFRLFKVPESSRAGPGQVIYNGGISGHERELVFDANFTFKEGEVVDVDAEMAAILRSSRFAEEFLIRAGGANAAAPQGCC</sequence>
<dbReference type="CDD" id="cd02440">
    <property type="entry name" value="AdoMet_MTases"/>
    <property type="match status" value="1"/>
</dbReference>
<feature type="domain" description="Methyltransferase" evidence="9">
    <location>
        <begin position="58"/>
        <end position="95"/>
    </location>
</feature>
<keyword evidence="2" id="KW-0949">S-adenosyl-L-methionine</keyword>
<gene>
    <name evidence="10" type="primary">As3mt</name>
    <name evidence="10" type="ORF">PODSTR_R09074</name>
</gene>
<evidence type="ECO:0000259" key="9">
    <source>
        <dbReference type="Pfam" id="PF13847"/>
    </source>
</evidence>
<comment type="catalytic activity">
    <reaction evidence="6">
        <text>arsenic triglutathione + [thioredoxin]-dithiol + S-adenosyl-L-methionine + 2 H2O = methylarsonous acid + [thioredoxin]-disulfide + 3 glutathione + S-adenosyl-L-homocysteine + H(+)</text>
        <dbReference type="Rhea" id="RHEA:69460"/>
        <dbReference type="Rhea" id="RHEA-COMP:10698"/>
        <dbReference type="Rhea" id="RHEA-COMP:10700"/>
        <dbReference type="ChEBI" id="CHEBI:15377"/>
        <dbReference type="ChEBI" id="CHEBI:15378"/>
        <dbReference type="ChEBI" id="CHEBI:17826"/>
        <dbReference type="ChEBI" id="CHEBI:29950"/>
        <dbReference type="ChEBI" id="CHEBI:50058"/>
        <dbReference type="ChEBI" id="CHEBI:57856"/>
        <dbReference type="ChEBI" id="CHEBI:57925"/>
        <dbReference type="ChEBI" id="CHEBI:59789"/>
        <dbReference type="ChEBI" id="CHEBI:183640"/>
        <dbReference type="EC" id="2.1.1.137"/>
    </reaction>
</comment>
<dbReference type="PANTHER" id="PTHR43675">
    <property type="entry name" value="ARSENITE METHYLTRANSFERASE"/>
    <property type="match status" value="1"/>
</dbReference>
<dbReference type="InterPro" id="IPR026669">
    <property type="entry name" value="Arsenite_MeTrfase-like"/>
</dbReference>
<keyword evidence="1 10" id="KW-0808">Transferase</keyword>
<dbReference type="Pfam" id="PF13847">
    <property type="entry name" value="Methyltransf_31"/>
    <property type="match status" value="2"/>
</dbReference>
<evidence type="ECO:0000256" key="3">
    <source>
        <dbReference type="ARBA" id="ARBA00034487"/>
    </source>
</evidence>
<evidence type="ECO:0000256" key="7">
    <source>
        <dbReference type="ARBA" id="ARBA00047943"/>
    </source>
</evidence>
<evidence type="ECO:0000313" key="10">
    <source>
        <dbReference type="EMBL" id="NXX11020.1"/>
    </source>
</evidence>
<keyword evidence="11" id="KW-1185">Reference proteome</keyword>
<dbReference type="Proteomes" id="UP000584326">
    <property type="component" value="Unassembled WGS sequence"/>
</dbReference>
<dbReference type="PANTHER" id="PTHR43675:SF8">
    <property type="entry name" value="ARSENITE METHYLTRANSFERASE"/>
    <property type="match status" value="1"/>
</dbReference>
<comment type="catalytic activity">
    <reaction evidence="7">
        <text>arsenic triglutathione + 2 [thioredoxin]-dithiol + 2 S-adenosyl-L-methionine + H2O = dimethylarsinous acid + 2 [thioredoxin]-disulfide + 3 glutathione + 2 S-adenosyl-L-homocysteine + 2 H(+)</text>
        <dbReference type="Rhea" id="RHEA:69464"/>
        <dbReference type="Rhea" id="RHEA-COMP:10698"/>
        <dbReference type="Rhea" id="RHEA-COMP:10700"/>
        <dbReference type="ChEBI" id="CHEBI:15377"/>
        <dbReference type="ChEBI" id="CHEBI:15378"/>
        <dbReference type="ChEBI" id="CHEBI:23808"/>
        <dbReference type="ChEBI" id="CHEBI:29950"/>
        <dbReference type="ChEBI" id="CHEBI:50058"/>
        <dbReference type="ChEBI" id="CHEBI:57856"/>
        <dbReference type="ChEBI" id="CHEBI:57925"/>
        <dbReference type="ChEBI" id="CHEBI:59789"/>
        <dbReference type="ChEBI" id="CHEBI:183640"/>
        <dbReference type="EC" id="2.1.1.137"/>
    </reaction>
</comment>
<evidence type="ECO:0000256" key="1">
    <source>
        <dbReference type="ARBA" id="ARBA00022679"/>
    </source>
</evidence>
<dbReference type="AlphaFoldDB" id="A0A7L4GDY2"/>
<feature type="non-terminal residue" evidence="10">
    <location>
        <position position="347"/>
    </location>
</feature>
<evidence type="ECO:0000256" key="8">
    <source>
        <dbReference type="ARBA" id="ARBA00048428"/>
    </source>
</evidence>
<dbReference type="Gene3D" id="3.40.50.150">
    <property type="entry name" value="Vaccinia Virus protein VP39"/>
    <property type="match status" value="2"/>
</dbReference>